<keyword evidence="2" id="KW-1185">Reference proteome</keyword>
<evidence type="ECO:0000313" key="1">
    <source>
        <dbReference type="EMBL" id="KAL0168006.1"/>
    </source>
</evidence>
<evidence type="ECO:0000313" key="2">
    <source>
        <dbReference type="Proteomes" id="UP001529510"/>
    </source>
</evidence>
<dbReference type="AlphaFoldDB" id="A0ABD0P430"/>
<dbReference type="EMBL" id="JAMKFB020000018">
    <property type="protein sequence ID" value="KAL0168006.1"/>
    <property type="molecule type" value="Genomic_DNA"/>
</dbReference>
<feature type="non-terminal residue" evidence="1">
    <location>
        <position position="1"/>
    </location>
</feature>
<comment type="caution">
    <text evidence="1">The sequence shown here is derived from an EMBL/GenBank/DDBJ whole genome shotgun (WGS) entry which is preliminary data.</text>
</comment>
<accession>A0ABD0P430</accession>
<gene>
    <name evidence="1" type="ORF">M9458_036228</name>
</gene>
<sequence>VNARVQQDGRGYTAMKPVPRVTMEKDVVCRASVLMEQTATVSLGPVSVPQATL</sequence>
<dbReference type="Proteomes" id="UP001529510">
    <property type="component" value="Unassembled WGS sequence"/>
</dbReference>
<protein>
    <submittedName>
        <fullName evidence="1">Uncharacterized protein</fullName>
    </submittedName>
</protein>
<organism evidence="1 2">
    <name type="scientific">Cirrhinus mrigala</name>
    <name type="common">Mrigala</name>
    <dbReference type="NCBI Taxonomy" id="683832"/>
    <lineage>
        <taxon>Eukaryota</taxon>
        <taxon>Metazoa</taxon>
        <taxon>Chordata</taxon>
        <taxon>Craniata</taxon>
        <taxon>Vertebrata</taxon>
        <taxon>Euteleostomi</taxon>
        <taxon>Actinopterygii</taxon>
        <taxon>Neopterygii</taxon>
        <taxon>Teleostei</taxon>
        <taxon>Ostariophysi</taxon>
        <taxon>Cypriniformes</taxon>
        <taxon>Cyprinidae</taxon>
        <taxon>Labeoninae</taxon>
        <taxon>Labeonini</taxon>
        <taxon>Cirrhinus</taxon>
    </lineage>
</organism>
<proteinExistence type="predicted"/>
<name>A0ABD0P430_CIRMR</name>
<reference evidence="1 2" key="1">
    <citation type="submission" date="2024-05" db="EMBL/GenBank/DDBJ databases">
        <title>Genome sequencing and assembly of Indian major carp, Cirrhinus mrigala (Hamilton, 1822).</title>
        <authorList>
            <person name="Mohindra V."/>
            <person name="Chowdhury L.M."/>
            <person name="Lal K."/>
            <person name="Jena J.K."/>
        </authorList>
    </citation>
    <scope>NUCLEOTIDE SEQUENCE [LARGE SCALE GENOMIC DNA]</scope>
    <source>
        <strain evidence="1">CM1030</strain>
        <tissue evidence="1">Blood</tissue>
    </source>
</reference>